<feature type="transmembrane region" description="Helical" evidence="9">
    <location>
        <begin position="82"/>
        <end position="99"/>
    </location>
</feature>
<feature type="transmembrane region" description="Helical" evidence="9">
    <location>
        <begin position="564"/>
        <end position="583"/>
    </location>
</feature>
<dbReference type="SUPFAM" id="SSF103473">
    <property type="entry name" value="MFS general substrate transporter"/>
    <property type="match status" value="1"/>
</dbReference>
<feature type="transmembrane region" description="Helical" evidence="9">
    <location>
        <begin position="141"/>
        <end position="160"/>
    </location>
</feature>
<dbReference type="Gene3D" id="1.20.1250.20">
    <property type="entry name" value="MFS general substrate transporter like domains"/>
    <property type="match status" value="1"/>
</dbReference>
<keyword evidence="4 8" id="KW-0812">Transmembrane</keyword>
<keyword evidence="5" id="KW-0653">Protein transport</keyword>
<name>A0ABU1V336_9GAMM</name>
<evidence type="ECO:0000256" key="2">
    <source>
        <dbReference type="ARBA" id="ARBA00022448"/>
    </source>
</evidence>
<keyword evidence="11" id="KW-1185">Reference proteome</keyword>
<proteinExistence type="inferred from homology"/>
<evidence type="ECO:0000256" key="3">
    <source>
        <dbReference type="ARBA" id="ARBA00022475"/>
    </source>
</evidence>
<evidence type="ECO:0000256" key="7">
    <source>
        <dbReference type="ARBA" id="ARBA00023136"/>
    </source>
</evidence>
<feature type="transmembrane region" description="Helical" evidence="9">
    <location>
        <begin position="424"/>
        <end position="441"/>
    </location>
</feature>
<dbReference type="PROSITE" id="PS01022">
    <property type="entry name" value="PTR2_1"/>
    <property type="match status" value="1"/>
</dbReference>
<dbReference type="Proteomes" id="UP001253595">
    <property type="component" value="Unassembled WGS sequence"/>
</dbReference>
<evidence type="ECO:0000256" key="6">
    <source>
        <dbReference type="ARBA" id="ARBA00022989"/>
    </source>
</evidence>
<evidence type="ECO:0000256" key="4">
    <source>
        <dbReference type="ARBA" id="ARBA00022692"/>
    </source>
</evidence>
<evidence type="ECO:0000313" key="10">
    <source>
        <dbReference type="EMBL" id="MDR7091876.1"/>
    </source>
</evidence>
<dbReference type="InterPro" id="IPR005279">
    <property type="entry name" value="Dipep/tripep_permease"/>
</dbReference>
<dbReference type="InterPro" id="IPR036259">
    <property type="entry name" value="MFS_trans_sf"/>
</dbReference>
<sequence length="591" mass="64279">MNNTSGDFLGHPKGLYVCFATEMWERFSFYGMKFILLLYLTKYHLFSDNQGLDILGAYAGLVYALPVIGGLIADRYLGSRRAVLFGGILLAIGHFLMAFEGQQAVYYAAGTVLTDSLTLATGEVLAAGTVLANEVTKQDTAALNVFYTAIAFIVIGVGFLKPNISVIVGQLYPENDPRRDSGFTLFYMGINVGALVATLVCGWLGETYGWKYGFGLAGVGMILGLITFLFGQRYLKGYAESPNPEWLATKLVGIKQEWWIYIASIGALPLIWWLVQSEPVVHITQNIFLLLGVVGILAYAMLHSNPWQSKKSVFTLTALVIFVGIGSVLTQNHVFQVSDNATEYWLYAALLSLLVFIFYGFARHRSVEFTRTLVLMVLIVSTIVFWSLFEQSAASMTLFADRVLDRDVFGTTIGASQFAALNPAFIMLLAVPFALLWPWLAARGLNPSTPVKFAIGTIFAGLGFGALVLGAQFPNDLGKVATLWFVLAYFCHSTGELCLSPIGLSAVTKLSIPRVVGVSMGTWFVATALSETLATRLSKLASIDTAEKSDVAAMLVTYTGLFEYLALVGVGFGLFLLVISPLLKRGMGGIN</sequence>
<comment type="similarity">
    <text evidence="8">Belongs to the major facilitator superfamily. Proton-dependent oligopeptide transporter (POT/PTR) (TC 2.A.17) family.</text>
</comment>
<keyword evidence="5" id="KW-0571">Peptide transport</keyword>
<feature type="transmembrane region" description="Helical" evidence="9">
    <location>
        <begin position="453"/>
        <end position="474"/>
    </location>
</feature>
<feature type="transmembrane region" description="Helical" evidence="9">
    <location>
        <begin position="313"/>
        <end position="332"/>
    </location>
</feature>
<feature type="transmembrane region" description="Helical" evidence="9">
    <location>
        <begin position="258"/>
        <end position="275"/>
    </location>
</feature>
<evidence type="ECO:0000256" key="1">
    <source>
        <dbReference type="ARBA" id="ARBA00004651"/>
    </source>
</evidence>
<keyword evidence="2 8" id="KW-0813">Transport</keyword>
<evidence type="ECO:0000313" key="11">
    <source>
        <dbReference type="Proteomes" id="UP001253595"/>
    </source>
</evidence>
<feature type="transmembrane region" description="Helical" evidence="9">
    <location>
        <begin position="181"/>
        <end position="205"/>
    </location>
</feature>
<feature type="transmembrane region" description="Helical" evidence="9">
    <location>
        <begin position="369"/>
        <end position="389"/>
    </location>
</feature>
<reference evidence="10 11" key="1">
    <citation type="submission" date="2023-07" db="EMBL/GenBank/DDBJ databases">
        <title>Sorghum-associated microbial communities from plants grown in Nebraska, USA.</title>
        <authorList>
            <person name="Schachtman D."/>
        </authorList>
    </citation>
    <scope>NUCLEOTIDE SEQUENCE [LARGE SCALE GENOMIC DNA]</scope>
    <source>
        <strain evidence="10 11">BE190</strain>
    </source>
</reference>
<evidence type="ECO:0000256" key="9">
    <source>
        <dbReference type="SAM" id="Phobius"/>
    </source>
</evidence>
<dbReference type="EMBL" id="JAVDVX010000008">
    <property type="protein sequence ID" value="MDR7091876.1"/>
    <property type="molecule type" value="Genomic_DNA"/>
</dbReference>
<protein>
    <submittedName>
        <fullName evidence="10">POT family proton-dependent oligopeptide transporter</fullName>
    </submittedName>
</protein>
<feature type="transmembrane region" description="Helical" evidence="9">
    <location>
        <begin position="52"/>
        <end position="73"/>
    </location>
</feature>
<evidence type="ECO:0000256" key="5">
    <source>
        <dbReference type="ARBA" id="ARBA00022856"/>
    </source>
</evidence>
<dbReference type="InterPro" id="IPR050171">
    <property type="entry name" value="MFS_Transporters"/>
</dbReference>
<dbReference type="CDD" id="cd17346">
    <property type="entry name" value="MFS_DtpA_like"/>
    <property type="match status" value="1"/>
</dbReference>
<dbReference type="PANTHER" id="PTHR23517:SF15">
    <property type="entry name" value="PROTON-DEPENDENT OLIGOPEPTIDE FAMILY TRANSPORT PROTEIN"/>
    <property type="match status" value="1"/>
</dbReference>
<comment type="subcellular location">
    <subcellularLocation>
        <location evidence="1">Cell membrane</location>
        <topology evidence="1">Multi-pass membrane protein</topology>
    </subcellularLocation>
    <subcellularLocation>
        <location evidence="8">Membrane</location>
        <topology evidence="8">Multi-pass membrane protein</topology>
    </subcellularLocation>
</comment>
<dbReference type="PANTHER" id="PTHR23517">
    <property type="entry name" value="RESISTANCE PROTEIN MDTM, PUTATIVE-RELATED-RELATED"/>
    <property type="match status" value="1"/>
</dbReference>
<dbReference type="Pfam" id="PF00854">
    <property type="entry name" value="PTR2"/>
    <property type="match status" value="2"/>
</dbReference>
<keyword evidence="3" id="KW-1003">Cell membrane</keyword>
<comment type="caution">
    <text evidence="10">The sequence shown here is derived from an EMBL/GenBank/DDBJ whole genome shotgun (WGS) entry which is preliminary data.</text>
</comment>
<keyword evidence="6 9" id="KW-1133">Transmembrane helix</keyword>
<organism evidence="10 11">
    <name type="scientific">Cellvibrio fibrivorans</name>
    <dbReference type="NCBI Taxonomy" id="126350"/>
    <lineage>
        <taxon>Bacteria</taxon>
        <taxon>Pseudomonadati</taxon>
        <taxon>Pseudomonadota</taxon>
        <taxon>Gammaproteobacteria</taxon>
        <taxon>Cellvibrionales</taxon>
        <taxon>Cellvibrionaceae</taxon>
        <taxon>Cellvibrio</taxon>
    </lineage>
</organism>
<dbReference type="PROSITE" id="PS01023">
    <property type="entry name" value="PTR2_2"/>
    <property type="match status" value="1"/>
</dbReference>
<feature type="transmembrane region" description="Helical" evidence="9">
    <location>
        <begin position="211"/>
        <end position="231"/>
    </location>
</feature>
<feature type="transmembrane region" description="Helical" evidence="9">
    <location>
        <begin position="281"/>
        <end position="301"/>
    </location>
</feature>
<dbReference type="InterPro" id="IPR000109">
    <property type="entry name" value="POT_fam"/>
</dbReference>
<accession>A0ABU1V336</accession>
<dbReference type="InterPro" id="IPR018456">
    <property type="entry name" value="PTR2_symporter_CS"/>
</dbReference>
<dbReference type="RefSeq" id="WP_310075644.1">
    <property type="nucleotide sequence ID" value="NZ_JAVDVX010000008.1"/>
</dbReference>
<evidence type="ECO:0000256" key="8">
    <source>
        <dbReference type="RuleBase" id="RU003755"/>
    </source>
</evidence>
<feature type="transmembrane region" description="Helical" evidence="9">
    <location>
        <begin position="344"/>
        <end position="362"/>
    </location>
</feature>
<keyword evidence="7 9" id="KW-0472">Membrane</keyword>
<gene>
    <name evidence="10" type="ORF">J2X05_003914</name>
</gene>